<dbReference type="CDD" id="cd06548">
    <property type="entry name" value="GH18_chitinase"/>
    <property type="match status" value="1"/>
</dbReference>
<evidence type="ECO:0000259" key="14">
    <source>
        <dbReference type="PROSITE" id="PS51910"/>
    </source>
</evidence>
<evidence type="ECO:0000256" key="11">
    <source>
        <dbReference type="RuleBase" id="RU000489"/>
    </source>
</evidence>
<comment type="similarity">
    <text evidence="3">Belongs to the glycosyl hydrolase 18 family. Chitinase class V subfamily.</text>
</comment>
<dbReference type="GO" id="GO:0006032">
    <property type="term" value="P:chitin catabolic process"/>
    <property type="evidence" value="ECO:0007669"/>
    <property type="project" value="UniProtKB-KW"/>
</dbReference>
<dbReference type="Gene3D" id="3.10.50.10">
    <property type="match status" value="1"/>
</dbReference>
<dbReference type="Pfam" id="PF00704">
    <property type="entry name" value="Glyco_hydro_18"/>
    <property type="match status" value="1"/>
</dbReference>
<dbReference type="PANTHER" id="PTHR11177">
    <property type="entry name" value="CHITINASE"/>
    <property type="match status" value="1"/>
</dbReference>
<dbReference type="GO" id="GO:0008843">
    <property type="term" value="F:endochitinase activity"/>
    <property type="evidence" value="ECO:0007669"/>
    <property type="project" value="UniProtKB-EC"/>
</dbReference>
<evidence type="ECO:0000256" key="4">
    <source>
        <dbReference type="ARBA" id="ARBA00012729"/>
    </source>
</evidence>
<evidence type="ECO:0000256" key="6">
    <source>
        <dbReference type="ARBA" id="ARBA00022801"/>
    </source>
</evidence>
<dbReference type="GO" id="GO:0005576">
    <property type="term" value="C:extracellular region"/>
    <property type="evidence" value="ECO:0007669"/>
    <property type="project" value="UniProtKB-SubCell"/>
</dbReference>
<evidence type="ECO:0000256" key="1">
    <source>
        <dbReference type="ARBA" id="ARBA00000822"/>
    </source>
</evidence>
<keyword evidence="8" id="KW-0119">Carbohydrate metabolism</keyword>
<comment type="subcellular location">
    <subcellularLocation>
        <location evidence="2">Secreted</location>
    </subcellularLocation>
</comment>
<organism evidence="15 16">
    <name type="scientific">Rhizoctonia solani</name>
    <dbReference type="NCBI Taxonomy" id="456999"/>
    <lineage>
        <taxon>Eukaryota</taxon>
        <taxon>Fungi</taxon>
        <taxon>Dikarya</taxon>
        <taxon>Basidiomycota</taxon>
        <taxon>Agaricomycotina</taxon>
        <taxon>Agaricomycetes</taxon>
        <taxon>Cantharellales</taxon>
        <taxon>Ceratobasidiaceae</taxon>
        <taxon>Rhizoctonia</taxon>
    </lineage>
</organism>
<feature type="domain" description="GH18" evidence="14">
    <location>
        <begin position="63"/>
        <end position="425"/>
    </location>
</feature>
<dbReference type="PANTHER" id="PTHR11177:SF317">
    <property type="entry name" value="CHITINASE 12-RELATED"/>
    <property type="match status" value="1"/>
</dbReference>
<dbReference type="Proteomes" id="UP000663853">
    <property type="component" value="Unassembled WGS sequence"/>
</dbReference>
<feature type="compositionally biased region" description="Low complexity" evidence="12">
    <location>
        <begin position="451"/>
        <end position="514"/>
    </location>
</feature>
<keyword evidence="7" id="KW-0146">Chitin degradation</keyword>
<reference evidence="15" key="1">
    <citation type="submission" date="2021-01" db="EMBL/GenBank/DDBJ databases">
        <authorList>
            <person name="Kaushik A."/>
        </authorList>
    </citation>
    <scope>NUCLEOTIDE SEQUENCE</scope>
    <source>
        <strain evidence="15">AG6-10EEA</strain>
    </source>
</reference>
<dbReference type="SUPFAM" id="SSF51445">
    <property type="entry name" value="(Trans)glycosidases"/>
    <property type="match status" value="1"/>
</dbReference>
<evidence type="ECO:0000256" key="7">
    <source>
        <dbReference type="ARBA" id="ARBA00023024"/>
    </source>
</evidence>
<evidence type="ECO:0000256" key="8">
    <source>
        <dbReference type="ARBA" id="ARBA00023277"/>
    </source>
</evidence>
<dbReference type="GO" id="GO:0008061">
    <property type="term" value="F:chitin binding"/>
    <property type="evidence" value="ECO:0007669"/>
    <property type="project" value="InterPro"/>
</dbReference>
<keyword evidence="9 11" id="KW-0326">Glycosidase</keyword>
<dbReference type="InterPro" id="IPR017853">
    <property type="entry name" value="GH"/>
</dbReference>
<feature type="signal peptide" evidence="13">
    <location>
        <begin position="1"/>
        <end position="25"/>
    </location>
</feature>
<evidence type="ECO:0000313" key="16">
    <source>
        <dbReference type="Proteomes" id="UP000663853"/>
    </source>
</evidence>
<dbReference type="InterPro" id="IPR050314">
    <property type="entry name" value="Glycosyl_Hydrlase_18"/>
</dbReference>
<evidence type="ECO:0000256" key="10">
    <source>
        <dbReference type="ARBA" id="ARBA00023326"/>
    </source>
</evidence>
<evidence type="ECO:0000313" key="15">
    <source>
        <dbReference type="EMBL" id="CAE6534983.1"/>
    </source>
</evidence>
<dbReference type="SUPFAM" id="SSF54556">
    <property type="entry name" value="Chitinase insertion domain"/>
    <property type="match status" value="1"/>
</dbReference>
<gene>
    <name evidence="15" type="ORF">RDB_LOCUS176310</name>
</gene>
<evidence type="ECO:0000256" key="9">
    <source>
        <dbReference type="ARBA" id="ARBA00023295"/>
    </source>
</evidence>
<feature type="region of interest" description="Disordered" evidence="12">
    <location>
        <begin position="450"/>
        <end position="521"/>
    </location>
</feature>
<evidence type="ECO:0000256" key="2">
    <source>
        <dbReference type="ARBA" id="ARBA00004613"/>
    </source>
</evidence>
<keyword evidence="10" id="KW-0624">Polysaccharide degradation</keyword>
<evidence type="ECO:0000256" key="12">
    <source>
        <dbReference type="SAM" id="MobiDB-lite"/>
    </source>
</evidence>
<dbReference type="InterPro" id="IPR001223">
    <property type="entry name" value="Glyco_hydro18_cat"/>
</dbReference>
<comment type="caution">
    <text evidence="15">The sequence shown here is derived from an EMBL/GenBank/DDBJ whole genome shotgun (WGS) entry which is preliminary data.</text>
</comment>
<protein>
    <recommendedName>
        <fullName evidence="4">chitinase</fullName>
        <ecNumber evidence="4">3.2.1.14</ecNumber>
    </recommendedName>
</protein>
<dbReference type="Gene3D" id="3.20.20.80">
    <property type="entry name" value="Glycosidases"/>
    <property type="match status" value="1"/>
</dbReference>
<dbReference type="InterPro" id="IPR011583">
    <property type="entry name" value="Chitinase_II/V-like_cat"/>
</dbReference>
<proteinExistence type="inferred from homology"/>
<dbReference type="EMBL" id="CAJMXA010004118">
    <property type="protein sequence ID" value="CAE6534983.1"/>
    <property type="molecule type" value="Genomic_DNA"/>
</dbReference>
<dbReference type="Gene3D" id="2.10.10.20">
    <property type="entry name" value="Carbohydrate-binding module superfamily 5/12"/>
    <property type="match status" value="1"/>
</dbReference>
<feature type="chain" id="PRO_5034672566" description="chitinase" evidence="13">
    <location>
        <begin position="26"/>
        <end position="576"/>
    </location>
</feature>
<keyword evidence="6 11" id="KW-0378">Hydrolase</keyword>
<evidence type="ECO:0000256" key="3">
    <source>
        <dbReference type="ARBA" id="ARBA00008682"/>
    </source>
</evidence>
<evidence type="ECO:0000256" key="5">
    <source>
        <dbReference type="ARBA" id="ARBA00022525"/>
    </source>
</evidence>
<keyword evidence="13" id="KW-0732">Signal</keyword>
<comment type="catalytic activity">
    <reaction evidence="1">
        <text>Random endo-hydrolysis of N-acetyl-beta-D-glucosaminide (1-&gt;4)-beta-linkages in chitin and chitodextrins.</text>
        <dbReference type="EC" id="3.2.1.14"/>
    </reaction>
</comment>
<name>A0A8H3HTV6_9AGAM</name>
<accession>A0A8H3HTV6</accession>
<sequence length="576" mass="61381">MCNLTLVLGRVAFFLVISAVAVASAMPLPGGFRAPHILAKRATSAGTCRVRPRSKITAAPGGKVNVGYFTNWGVYGNQPFYAQNITTDTITHILYAFGDCDGQTGMAKLSDTYSDQQMHFDGDTWDETGNNLYGNFKQLYALKLKHRSIKVLLSIGGWTYSQAGHFDFVTSASARATFVNSSIALMEDNGLDGIDIDYEYPETPEQASGFVSLLSEMRAGLDAHAKKKSESNPYQLSAAVPAGAANYQNLRASEMNQYLTLWNLMAYDYAGSWSSVSDDQANLYSGTDSGSSTDSAISWYTSNGVPANKIAMGIPLYGRSFQNTAGIRQSYSGVGAGSAESGIYDYKALPPDGAQVMENTTLVSSYSYNPSTKELVSYDTPDIVKLKAQYIEKKGLAGGMFWELSGDKTGSDSLVRITAQNMGALDNTPNHIYYPYSQFDNIKNNLGQGGASASPTYVPPTSTSTSTQTVASSTSSSAGATPTTSSSPTTGTTTGTITSNVPSGTATASDSTTSPVWTPTPQPGNLCDALRLWDAAKAYTRGDVIRYLGYIWASIADNTAQIPSGINSPWMVIGTC</sequence>
<dbReference type="EC" id="3.2.1.14" evidence="4"/>
<dbReference type="GO" id="GO:0000272">
    <property type="term" value="P:polysaccharide catabolic process"/>
    <property type="evidence" value="ECO:0007669"/>
    <property type="project" value="UniProtKB-KW"/>
</dbReference>
<keyword evidence="5" id="KW-0964">Secreted</keyword>
<dbReference type="PROSITE" id="PS51910">
    <property type="entry name" value="GH18_2"/>
    <property type="match status" value="1"/>
</dbReference>
<evidence type="ECO:0000256" key="13">
    <source>
        <dbReference type="SAM" id="SignalP"/>
    </source>
</evidence>
<dbReference type="SMART" id="SM00636">
    <property type="entry name" value="Glyco_18"/>
    <property type="match status" value="1"/>
</dbReference>
<dbReference type="PROSITE" id="PS01095">
    <property type="entry name" value="GH18_1"/>
    <property type="match status" value="1"/>
</dbReference>
<dbReference type="InterPro" id="IPR029070">
    <property type="entry name" value="Chitinase_insertion_sf"/>
</dbReference>
<dbReference type="FunFam" id="3.20.20.80:FF:000075">
    <property type="entry name" value="Sporulation-specific chitinase"/>
    <property type="match status" value="1"/>
</dbReference>
<dbReference type="FunFam" id="3.10.50.10:FF:000005">
    <property type="entry name" value="Endochitinase B1"/>
    <property type="match status" value="1"/>
</dbReference>
<dbReference type="AlphaFoldDB" id="A0A8H3HTV6"/>
<dbReference type="InterPro" id="IPR001579">
    <property type="entry name" value="Glyco_hydro_18_chit_AS"/>
</dbReference>